<dbReference type="RefSeq" id="WP_149103541.1">
    <property type="nucleotide sequence ID" value="NZ_VTFT01000001.1"/>
</dbReference>
<protein>
    <recommendedName>
        <fullName evidence="2">Zinc finger CGNR domain-containing protein</fullName>
    </recommendedName>
</protein>
<dbReference type="SUPFAM" id="SSF160904">
    <property type="entry name" value="Jann2411-like"/>
    <property type="match status" value="1"/>
</dbReference>
<sequence length="200" mass="21372">MATTASTGSGDDAPLVGDHPAMDLLNTQAREDGVPTDAWETGTDVLRWLARLGIVPAAGAGRVDEAELLARARDLRAQARKLIVARMQGKAGNPAGLNAHLHAYPGTPSLQRDGAGGFSLVRVARGDAVATLLGPVAEAVAELLVEADFSLVRQCEHPDCVLWFYDRTKSHKRRWCSMAVCGNRHKAARFRANRREGAAG</sequence>
<name>A0A5D4XQM3_9GAMM</name>
<evidence type="ECO:0000313" key="4">
    <source>
        <dbReference type="Proteomes" id="UP000324973"/>
    </source>
</evidence>
<reference evidence="3 4" key="1">
    <citation type="submission" date="2019-08" db="EMBL/GenBank/DDBJ databases">
        <title>Luteimonas viscosus sp. nov., isolated from soil of a sunflower field.</title>
        <authorList>
            <person name="Jianli Z."/>
            <person name="Ying Z."/>
        </authorList>
    </citation>
    <scope>NUCLEOTIDE SEQUENCE [LARGE SCALE GENOMIC DNA]</scope>
    <source>
        <strain evidence="3 4">XBU10</strain>
    </source>
</reference>
<evidence type="ECO:0000259" key="2">
    <source>
        <dbReference type="Pfam" id="PF11706"/>
    </source>
</evidence>
<comment type="caution">
    <text evidence="3">The sequence shown here is derived from an EMBL/GenBank/DDBJ whole genome shotgun (WGS) entry which is preliminary data.</text>
</comment>
<dbReference type="OrthoDB" id="9808437at2"/>
<dbReference type="Proteomes" id="UP000324973">
    <property type="component" value="Unassembled WGS sequence"/>
</dbReference>
<dbReference type="PANTHER" id="PTHR35525:SF3">
    <property type="entry name" value="BLL6575 PROTEIN"/>
    <property type="match status" value="1"/>
</dbReference>
<dbReference type="PANTHER" id="PTHR35525">
    <property type="entry name" value="BLL6575 PROTEIN"/>
    <property type="match status" value="1"/>
</dbReference>
<dbReference type="EMBL" id="VTFT01000001">
    <property type="protein sequence ID" value="TYT26988.1"/>
    <property type="molecule type" value="Genomic_DNA"/>
</dbReference>
<keyword evidence="4" id="KW-1185">Reference proteome</keyword>
<evidence type="ECO:0000256" key="1">
    <source>
        <dbReference type="SAM" id="MobiDB-lite"/>
    </source>
</evidence>
<proteinExistence type="predicted"/>
<dbReference type="InterPro" id="IPR023286">
    <property type="entry name" value="ABATE_dom_sf"/>
</dbReference>
<organism evidence="3 4">
    <name type="scientific">Luteimonas viscosa</name>
    <dbReference type="NCBI Taxonomy" id="1132694"/>
    <lineage>
        <taxon>Bacteria</taxon>
        <taxon>Pseudomonadati</taxon>
        <taxon>Pseudomonadota</taxon>
        <taxon>Gammaproteobacteria</taxon>
        <taxon>Lysobacterales</taxon>
        <taxon>Lysobacteraceae</taxon>
        <taxon>Luteimonas</taxon>
    </lineage>
</organism>
<dbReference type="InterPro" id="IPR021005">
    <property type="entry name" value="Znf_CGNR"/>
</dbReference>
<feature type="region of interest" description="Disordered" evidence="1">
    <location>
        <begin position="1"/>
        <end position="20"/>
    </location>
</feature>
<evidence type="ECO:0000313" key="3">
    <source>
        <dbReference type="EMBL" id="TYT26988.1"/>
    </source>
</evidence>
<gene>
    <name evidence="3" type="ORF">FZO89_12355</name>
</gene>
<accession>A0A5D4XQM3</accession>
<dbReference type="Pfam" id="PF07336">
    <property type="entry name" value="ABATE"/>
    <property type="match status" value="1"/>
</dbReference>
<dbReference type="AlphaFoldDB" id="A0A5D4XQM3"/>
<feature type="domain" description="Zinc finger CGNR" evidence="2">
    <location>
        <begin position="152"/>
        <end position="193"/>
    </location>
</feature>
<dbReference type="Gene3D" id="1.10.3300.10">
    <property type="entry name" value="Jann2411-like domain"/>
    <property type="match status" value="1"/>
</dbReference>
<dbReference type="Pfam" id="PF11706">
    <property type="entry name" value="zf-CGNR"/>
    <property type="match status" value="1"/>
</dbReference>
<dbReference type="InterPro" id="IPR010852">
    <property type="entry name" value="ABATE"/>
</dbReference>